<dbReference type="AlphaFoldDB" id="L8J6K1"/>
<keyword evidence="1" id="KW-1133">Transmembrane helix</keyword>
<keyword evidence="3" id="KW-1185">Reference proteome</keyword>
<feature type="transmembrane region" description="Helical" evidence="1">
    <location>
        <begin position="37"/>
        <end position="53"/>
    </location>
</feature>
<keyword evidence="1" id="KW-0472">Membrane</keyword>
<dbReference type="Proteomes" id="UP000011134">
    <property type="component" value="Unassembled WGS sequence"/>
</dbReference>
<feature type="transmembrane region" description="Helical" evidence="1">
    <location>
        <begin position="7"/>
        <end position="31"/>
    </location>
</feature>
<dbReference type="EMBL" id="AMZO01000057">
    <property type="protein sequence ID" value="ELR63102.1"/>
    <property type="molecule type" value="Genomic_DNA"/>
</dbReference>
<evidence type="ECO:0000256" key="1">
    <source>
        <dbReference type="SAM" id="Phobius"/>
    </source>
</evidence>
<name>L8J6K1_9GAMM</name>
<keyword evidence="1" id="KW-0812">Transmembrane</keyword>
<protein>
    <recommendedName>
        <fullName evidence="4">DUF3899 domain-containing protein</fullName>
    </recommendedName>
</protein>
<dbReference type="PATRIC" id="fig|1056511.3.peg.4928"/>
<comment type="caution">
    <text evidence="2">The sequence shown here is derived from an EMBL/GenBank/DDBJ whole genome shotgun (WGS) entry which is preliminary data.</text>
</comment>
<sequence length="116" mass="13236">MGKLIKTVVLVNVLSAATIFILSNTIDYFATTRLSDFLFFTCIFIWGIAALTWEGGKASRNYDVDYVTNKMKSMVSGHDLQAEKHKHYRQNFQFGLVMFIVGLPTFVLCVVLKFIR</sequence>
<dbReference type="OrthoDB" id="5829999at2"/>
<feature type="transmembrane region" description="Helical" evidence="1">
    <location>
        <begin position="94"/>
        <end position="115"/>
    </location>
</feature>
<evidence type="ECO:0000313" key="3">
    <source>
        <dbReference type="Proteomes" id="UP000011134"/>
    </source>
</evidence>
<evidence type="ECO:0000313" key="2">
    <source>
        <dbReference type="EMBL" id="ELR63102.1"/>
    </source>
</evidence>
<proteinExistence type="predicted"/>
<accession>L8J6K1</accession>
<gene>
    <name evidence="2" type="ORF">C942_04116</name>
</gene>
<organism evidence="2 3">
    <name type="scientific">Photobacterium marinum</name>
    <dbReference type="NCBI Taxonomy" id="1056511"/>
    <lineage>
        <taxon>Bacteria</taxon>
        <taxon>Pseudomonadati</taxon>
        <taxon>Pseudomonadota</taxon>
        <taxon>Gammaproteobacteria</taxon>
        <taxon>Vibrionales</taxon>
        <taxon>Vibrionaceae</taxon>
        <taxon>Photobacterium</taxon>
    </lineage>
</organism>
<reference evidence="2 3" key="1">
    <citation type="submission" date="2012-12" db="EMBL/GenBank/DDBJ databases">
        <title>Genome Assembly of Photobacterium sp. AK15.</title>
        <authorList>
            <person name="Khatri I."/>
            <person name="Vaidya B."/>
            <person name="Srinivas T.N.R."/>
            <person name="Subramanian S."/>
            <person name="Pinnaka A."/>
        </authorList>
    </citation>
    <scope>NUCLEOTIDE SEQUENCE [LARGE SCALE GENOMIC DNA]</scope>
    <source>
        <strain evidence="2 3">AK15</strain>
    </source>
</reference>
<evidence type="ECO:0008006" key="4">
    <source>
        <dbReference type="Google" id="ProtNLM"/>
    </source>
</evidence>